<dbReference type="Proteomes" id="UP000838756">
    <property type="component" value="Unassembled WGS sequence"/>
</dbReference>
<keyword evidence="3" id="KW-1185">Reference proteome</keyword>
<comment type="caution">
    <text evidence="2">The sequence shown here is derived from an EMBL/GenBank/DDBJ whole genome shotgun (WGS) entry which is preliminary data.</text>
</comment>
<evidence type="ECO:0000256" key="1">
    <source>
        <dbReference type="SAM" id="MobiDB-lite"/>
    </source>
</evidence>
<protein>
    <submittedName>
        <fullName evidence="2">Jg21178 protein</fullName>
    </submittedName>
</protein>
<sequence length="133" mass="15644">MYTVRVRVEYQSEAYSSCSDLPIFFMHPYIHKGSAPGYYVNFFYFKHTFFQKEQFKYSIYVCSDITPSFKGVWSPPIRTGSAWWTMALTPHSWRRSVHCSEPVMDDEDDEEDDDDDDEDDEDDESKGFPQSLG</sequence>
<dbReference type="EMBL" id="CAKXAJ010026482">
    <property type="protein sequence ID" value="CAH2268910.1"/>
    <property type="molecule type" value="Genomic_DNA"/>
</dbReference>
<evidence type="ECO:0000313" key="3">
    <source>
        <dbReference type="Proteomes" id="UP000838756"/>
    </source>
</evidence>
<proteinExistence type="predicted"/>
<reference evidence="2" key="1">
    <citation type="submission" date="2022-03" db="EMBL/GenBank/DDBJ databases">
        <authorList>
            <person name="Lindestad O."/>
        </authorList>
    </citation>
    <scope>NUCLEOTIDE SEQUENCE</scope>
</reference>
<dbReference type="AlphaFoldDB" id="A0A8S4SI58"/>
<feature type="compositionally biased region" description="Acidic residues" evidence="1">
    <location>
        <begin position="103"/>
        <end position="124"/>
    </location>
</feature>
<gene>
    <name evidence="2" type="primary">jg21178</name>
    <name evidence="2" type="ORF">PAEG_LOCUS27212</name>
</gene>
<organism evidence="2 3">
    <name type="scientific">Pararge aegeria aegeria</name>
    <dbReference type="NCBI Taxonomy" id="348720"/>
    <lineage>
        <taxon>Eukaryota</taxon>
        <taxon>Metazoa</taxon>
        <taxon>Ecdysozoa</taxon>
        <taxon>Arthropoda</taxon>
        <taxon>Hexapoda</taxon>
        <taxon>Insecta</taxon>
        <taxon>Pterygota</taxon>
        <taxon>Neoptera</taxon>
        <taxon>Endopterygota</taxon>
        <taxon>Lepidoptera</taxon>
        <taxon>Glossata</taxon>
        <taxon>Ditrysia</taxon>
        <taxon>Papilionoidea</taxon>
        <taxon>Nymphalidae</taxon>
        <taxon>Satyrinae</taxon>
        <taxon>Satyrini</taxon>
        <taxon>Parargina</taxon>
        <taxon>Pararge</taxon>
    </lineage>
</organism>
<accession>A0A8S4SI58</accession>
<feature type="region of interest" description="Disordered" evidence="1">
    <location>
        <begin position="99"/>
        <end position="133"/>
    </location>
</feature>
<evidence type="ECO:0000313" key="2">
    <source>
        <dbReference type="EMBL" id="CAH2268910.1"/>
    </source>
</evidence>
<name>A0A8S4SI58_9NEOP</name>